<protein>
    <submittedName>
        <fullName evidence="8">O-antigen ligase family protein</fullName>
    </submittedName>
</protein>
<organism evidence="8 9">
    <name type="scientific">Rhodoferax mekongensis</name>
    <dbReference type="NCBI Taxonomy" id="3068341"/>
    <lineage>
        <taxon>Bacteria</taxon>
        <taxon>Pseudomonadati</taxon>
        <taxon>Pseudomonadota</taxon>
        <taxon>Betaproteobacteria</taxon>
        <taxon>Burkholderiales</taxon>
        <taxon>Comamonadaceae</taxon>
        <taxon>Rhodoferax</taxon>
    </lineage>
</organism>
<keyword evidence="4 6" id="KW-0472">Membrane</keyword>
<dbReference type="RefSeq" id="WP_313868005.1">
    <property type="nucleotide sequence ID" value="NZ_CP132507.1"/>
</dbReference>
<evidence type="ECO:0000256" key="6">
    <source>
        <dbReference type="SAM" id="Phobius"/>
    </source>
</evidence>
<dbReference type="PANTHER" id="PTHR37422:SF13">
    <property type="entry name" value="LIPOPOLYSACCHARIDE BIOSYNTHESIS PROTEIN PA4999-RELATED"/>
    <property type="match status" value="1"/>
</dbReference>
<evidence type="ECO:0000256" key="4">
    <source>
        <dbReference type="ARBA" id="ARBA00023136"/>
    </source>
</evidence>
<feature type="transmembrane region" description="Helical" evidence="6">
    <location>
        <begin position="183"/>
        <end position="200"/>
    </location>
</feature>
<proteinExistence type="predicted"/>
<evidence type="ECO:0000256" key="2">
    <source>
        <dbReference type="ARBA" id="ARBA00022692"/>
    </source>
</evidence>
<keyword evidence="8" id="KW-0436">Ligase</keyword>
<gene>
    <name evidence="8" type="ORF">RAN89_02015</name>
</gene>
<dbReference type="InterPro" id="IPR051533">
    <property type="entry name" value="WaaL-like"/>
</dbReference>
<feature type="transmembrane region" description="Helical" evidence="6">
    <location>
        <begin position="29"/>
        <end position="46"/>
    </location>
</feature>
<feature type="transmembrane region" description="Helical" evidence="6">
    <location>
        <begin position="89"/>
        <end position="107"/>
    </location>
</feature>
<evidence type="ECO:0000313" key="8">
    <source>
        <dbReference type="EMBL" id="WNO05220.1"/>
    </source>
</evidence>
<keyword evidence="2 6" id="KW-0812">Transmembrane</keyword>
<feature type="transmembrane region" description="Helical" evidence="6">
    <location>
        <begin position="260"/>
        <end position="279"/>
    </location>
</feature>
<evidence type="ECO:0000259" key="7">
    <source>
        <dbReference type="Pfam" id="PF04932"/>
    </source>
</evidence>
<feature type="transmembrane region" description="Helical" evidence="6">
    <location>
        <begin position="142"/>
        <end position="163"/>
    </location>
</feature>
<feature type="transmembrane region" description="Helical" evidence="6">
    <location>
        <begin position="230"/>
        <end position="248"/>
    </location>
</feature>
<feature type="compositionally biased region" description="Polar residues" evidence="5">
    <location>
        <begin position="1"/>
        <end position="10"/>
    </location>
</feature>
<dbReference type="Pfam" id="PF04932">
    <property type="entry name" value="Wzy_C"/>
    <property type="match status" value="1"/>
</dbReference>
<keyword evidence="9" id="KW-1185">Reference proteome</keyword>
<feature type="transmembrane region" description="Helical" evidence="6">
    <location>
        <begin position="207"/>
        <end position="224"/>
    </location>
</feature>
<feature type="domain" description="O-antigen ligase-related" evidence="7">
    <location>
        <begin position="214"/>
        <end position="379"/>
    </location>
</feature>
<feature type="transmembrane region" description="Helical" evidence="6">
    <location>
        <begin position="58"/>
        <end position="77"/>
    </location>
</feature>
<evidence type="ECO:0000256" key="5">
    <source>
        <dbReference type="SAM" id="MobiDB-lite"/>
    </source>
</evidence>
<name>A0ABZ0AZX3_9BURK</name>
<dbReference type="InterPro" id="IPR007016">
    <property type="entry name" value="O-antigen_ligase-rel_domated"/>
</dbReference>
<reference evidence="8 9" key="1">
    <citation type="submission" date="2023-08" db="EMBL/GenBank/DDBJ databases">
        <title>Rhodoferax potami sp. nov. and Rhodoferax mekongensis sp. nov., isolated from the Mekong River in Thailand.</title>
        <authorList>
            <person name="Kitikhun S."/>
            <person name="Charoenyingcharoen P."/>
            <person name="Siriarchawattana P."/>
            <person name="Likhitrattanapisal S."/>
            <person name="Nilsakha T."/>
            <person name="Chanpet A."/>
            <person name="Rattanawaree P."/>
            <person name="Ingsriswang S."/>
        </authorList>
    </citation>
    <scope>NUCLEOTIDE SEQUENCE [LARGE SCALE GENOMIC DNA]</scope>
    <source>
        <strain evidence="8 9">TBRC 17307</strain>
    </source>
</reference>
<dbReference type="Proteomes" id="UP001302257">
    <property type="component" value="Chromosome"/>
</dbReference>
<keyword evidence="3 6" id="KW-1133">Transmembrane helix</keyword>
<accession>A0ABZ0AZX3</accession>
<dbReference type="EMBL" id="CP132507">
    <property type="protein sequence ID" value="WNO05220.1"/>
    <property type="molecule type" value="Genomic_DNA"/>
</dbReference>
<feature type="region of interest" description="Disordered" evidence="5">
    <location>
        <begin position="1"/>
        <end position="21"/>
    </location>
</feature>
<comment type="subcellular location">
    <subcellularLocation>
        <location evidence="1">Membrane</location>
        <topology evidence="1">Multi-pass membrane protein</topology>
    </subcellularLocation>
</comment>
<evidence type="ECO:0000256" key="3">
    <source>
        <dbReference type="ARBA" id="ARBA00022989"/>
    </source>
</evidence>
<evidence type="ECO:0000256" key="1">
    <source>
        <dbReference type="ARBA" id="ARBA00004141"/>
    </source>
</evidence>
<dbReference type="PANTHER" id="PTHR37422">
    <property type="entry name" value="TEICHURONIC ACID BIOSYNTHESIS PROTEIN TUAE"/>
    <property type="match status" value="1"/>
</dbReference>
<evidence type="ECO:0000313" key="9">
    <source>
        <dbReference type="Proteomes" id="UP001302257"/>
    </source>
</evidence>
<sequence>MPETPALQSLKNHRFSGDERPLAPASSRLAARILAVTLALVPMAGAPGEWVLQDTLKSTLLALGVLYAAIAWGWMALRGEDAPRFKLHGILLFPTVLCAYALGSMAWSHTYLAGVEACRWALLGVLLWVTLQVVCKETVLSIVVGIHIGAVGASAWVAAQFWGNLDWFPQAAVPASTFANRNFFAEYLVCTLPFSAYLLVQLKSPRWRQLMALSLAFNIVALMMSGTRSALVAACLVGPALLFAIWRFRNALAVSGWSTGSRWSCLLVLVAGVLSLGALPTRHPVLLADSFGTTPLERSVLRAGSMAKTTEYTVGSFSIRSSMWRSTARMMMANPRTGVGAGAWEVHIPLYQGWNNSLETDFYAHNEFLQLMGEYGLPVGGEPWRYSWPTCS</sequence>
<dbReference type="GO" id="GO:0016874">
    <property type="term" value="F:ligase activity"/>
    <property type="evidence" value="ECO:0007669"/>
    <property type="project" value="UniProtKB-KW"/>
</dbReference>